<feature type="signal peptide" evidence="2">
    <location>
        <begin position="1"/>
        <end position="22"/>
    </location>
</feature>
<sequence length="327" mass="34671">MRNTAAVVGMVIALVAATPAWAGPGATRGASQGQLEPTAHETSHRFVQAKTIKLGSDPRVDAALDCIASFGPQSGVMFMIHAEMRVSGGDSVPYTKQFCTYNGKKQLTLPDIYEYVQQHACGPRAYSGDKEMCKGMPPATTKKEQNSYERTLGSWAPDGVRRTLEIASGSRWGTRYTCGEKKAAAVAFATAVGQIEDRLPPGRGSSGRVTVEFSTLAVSAQSNNVAHCFDVQTHNDRMQCLAKVASVQSVMPCGPGAADSAEHCCQNFAQDLAQPFAEEMARLAGEDGDRVTVSVSMVNDPDAASEFTATKETEAESSSASSGIDTQ</sequence>
<keyword evidence="4" id="KW-1185">Reference proteome</keyword>
<keyword evidence="2" id="KW-0732">Signal</keyword>
<evidence type="ECO:0000256" key="2">
    <source>
        <dbReference type="SAM" id="SignalP"/>
    </source>
</evidence>
<dbReference type="Proteomes" id="UP000323011">
    <property type="component" value="Unassembled WGS sequence"/>
</dbReference>
<protein>
    <submittedName>
        <fullName evidence="3">Uncharacterized protein</fullName>
    </submittedName>
</protein>
<feature type="compositionally biased region" description="Low complexity" evidence="1">
    <location>
        <begin position="315"/>
        <end position="327"/>
    </location>
</feature>
<feature type="chain" id="PRO_5022871344" evidence="2">
    <location>
        <begin position="23"/>
        <end position="327"/>
    </location>
</feature>
<dbReference type="AlphaFoldDB" id="A0A5A8CEF1"/>
<evidence type="ECO:0000313" key="3">
    <source>
        <dbReference type="EMBL" id="KAA0150997.1"/>
    </source>
</evidence>
<feature type="region of interest" description="Disordered" evidence="1">
    <location>
        <begin position="304"/>
        <end position="327"/>
    </location>
</feature>
<accession>A0A5A8CEF1</accession>
<organism evidence="3 4">
    <name type="scientific">Cafeteria roenbergensis</name>
    <name type="common">Marine flagellate</name>
    <dbReference type="NCBI Taxonomy" id="33653"/>
    <lineage>
        <taxon>Eukaryota</taxon>
        <taxon>Sar</taxon>
        <taxon>Stramenopiles</taxon>
        <taxon>Bigyra</taxon>
        <taxon>Opalozoa</taxon>
        <taxon>Bicosoecida</taxon>
        <taxon>Cafeteriaceae</taxon>
        <taxon>Cafeteria</taxon>
    </lineage>
</organism>
<dbReference type="EMBL" id="VLTN01000030">
    <property type="protein sequence ID" value="KAA0150997.1"/>
    <property type="molecule type" value="Genomic_DNA"/>
</dbReference>
<proteinExistence type="predicted"/>
<evidence type="ECO:0000313" key="4">
    <source>
        <dbReference type="Proteomes" id="UP000323011"/>
    </source>
</evidence>
<gene>
    <name evidence="3" type="ORF">FNF29_04887</name>
</gene>
<name>A0A5A8CEF1_CAFRO</name>
<reference evidence="3 4" key="1">
    <citation type="submission" date="2019-07" db="EMBL/GenBank/DDBJ databases">
        <title>Genomes of Cafeteria roenbergensis.</title>
        <authorList>
            <person name="Fischer M.G."/>
            <person name="Hackl T."/>
            <person name="Roman M."/>
        </authorList>
    </citation>
    <scope>NUCLEOTIDE SEQUENCE [LARGE SCALE GENOMIC DNA]</scope>
    <source>
        <strain evidence="3 4">BVI</strain>
    </source>
</reference>
<evidence type="ECO:0000256" key="1">
    <source>
        <dbReference type="SAM" id="MobiDB-lite"/>
    </source>
</evidence>
<comment type="caution">
    <text evidence="3">The sequence shown here is derived from an EMBL/GenBank/DDBJ whole genome shotgun (WGS) entry which is preliminary data.</text>
</comment>